<protein>
    <submittedName>
        <fullName evidence="2">Isocitrate lyase/phosphoenolpyruvate mutase family protein</fullName>
    </submittedName>
</protein>
<dbReference type="InterPro" id="IPR015813">
    <property type="entry name" value="Pyrv/PenolPyrv_kinase-like_dom"/>
</dbReference>
<gene>
    <name evidence="2" type="ORF">H8A87_01390</name>
</gene>
<evidence type="ECO:0000313" key="2">
    <source>
        <dbReference type="EMBL" id="MBI6547430.1"/>
    </source>
</evidence>
<dbReference type="InterPro" id="IPR040442">
    <property type="entry name" value="Pyrv_kinase-like_dom_sf"/>
</dbReference>
<dbReference type="InterPro" id="IPR039556">
    <property type="entry name" value="ICL/PEPM"/>
</dbReference>
<dbReference type="SUPFAM" id="SSF51621">
    <property type="entry name" value="Phosphoenolpyruvate/pyruvate domain"/>
    <property type="match status" value="1"/>
</dbReference>
<proteinExistence type="predicted"/>
<keyword evidence="2" id="KW-0456">Lyase</keyword>
<keyword evidence="3" id="KW-1185">Reference proteome</keyword>
<sequence length="274" mass="29810">MTRINLHEKIQMFRQLHEEGRLILVNSWDVMSTRLAEQSGAKAIATTSAGISWSLGYPDNQLADRKIVIKALDLITTSTNLPVSADIEDGLLSIGENMDHLVQDLYSVECVGINIEDAKNGKSMSIEGGVERIASARAAANKLNYNLFINARIDSWLRGESSDPDHLISRANSYLAAGADCIFIPGLIDLKICQTISSHINGPLNVMASTNAPSAEKFFSAGVKRISGGSFFAEQAYGITQASMKGFIREGILQPNSESKISYMELNSIIAQKK</sequence>
<dbReference type="CDD" id="cd00377">
    <property type="entry name" value="ICL_PEPM"/>
    <property type="match status" value="1"/>
</dbReference>
<dbReference type="Gene3D" id="3.20.20.60">
    <property type="entry name" value="Phosphoenolpyruvate-binding domains"/>
    <property type="match status" value="1"/>
</dbReference>
<dbReference type="RefSeq" id="WP_198688238.1">
    <property type="nucleotide sequence ID" value="NZ_CAWPUD010000007.1"/>
</dbReference>
<name>A0ABS0U0N4_9GAMM</name>
<comment type="caution">
    <text evidence="2">The sequence shown here is derived from an EMBL/GenBank/DDBJ whole genome shotgun (WGS) entry which is preliminary data.</text>
</comment>
<dbReference type="PANTHER" id="PTHR42905:SF16">
    <property type="entry name" value="CARBOXYPHOSPHONOENOLPYRUVATE PHOSPHONOMUTASE-LIKE PROTEIN (AFU_ORTHOLOGUE AFUA_5G07230)"/>
    <property type="match status" value="1"/>
</dbReference>
<evidence type="ECO:0000313" key="3">
    <source>
        <dbReference type="Proteomes" id="UP000696184"/>
    </source>
</evidence>
<dbReference type="EMBL" id="JACOII010000011">
    <property type="protein sequence ID" value="MBI6547430.1"/>
    <property type="molecule type" value="Genomic_DNA"/>
</dbReference>
<dbReference type="PANTHER" id="PTHR42905">
    <property type="entry name" value="PHOSPHOENOLPYRUVATE CARBOXYLASE"/>
    <property type="match status" value="1"/>
</dbReference>
<dbReference type="GO" id="GO:0016829">
    <property type="term" value="F:lyase activity"/>
    <property type="evidence" value="ECO:0007669"/>
    <property type="project" value="UniProtKB-KW"/>
</dbReference>
<reference evidence="2 3" key="1">
    <citation type="submission" date="2020-08" db="EMBL/GenBank/DDBJ databases">
        <title>Description of Xenorhabdus lircayensis sp. nov., the symbiotic bacterium associated with the entomopathogenic nematode Steirnernema unicornum.</title>
        <authorList>
            <person name="Castaneda-Alvarez C."/>
            <person name="Prodan S."/>
            <person name="Zamorano A."/>
            <person name="San-Blas E."/>
            <person name="Aballay E."/>
        </authorList>
    </citation>
    <scope>NUCLEOTIDE SEQUENCE [LARGE SCALE GENOMIC DNA]</scope>
    <source>
        <strain evidence="2 3">VLS</strain>
    </source>
</reference>
<accession>A0ABS0U0N4</accession>
<dbReference type="Pfam" id="PF13714">
    <property type="entry name" value="PEP_mutase"/>
    <property type="match status" value="1"/>
</dbReference>
<evidence type="ECO:0000256" key="1">
    <source>
        <dbReference type="ARBA" id="ARBA00022723"/>
    </source>
</evidence>
<organism evidence="2 3">
    <name type="scientific">Xenorhabdus lircayensis</name>
    <dbReference type="NCBI Taxonomy" id="2763499"/>
    <lineage>
        <taxon>Bacteria</taxon>
        <taxon>Pseudomonadati</taxon>
        <taxon>Pseudomonadota</taxon>
        <taxon>Gammaproteobacteria</taxon>
        <taxon>Enterobacterales</taxon>
        <taxon>Morganellaceae</taxon>
        <taxon>Xenorhabdus</taxon>
    </lineage>
</organism>
<dbReference type="Proteomes" id="UP000696184">
    <property type="component" value="Unassembled WGS sequence"/>
</dbReference>
<keyword evidence="1" id="KW-0479">Metal-binding</keyword>